<evidence type="ECO:0000256" key="1">
    <source>
        <dbReference type="ARBA" id="ARBA00022484"/>
    </source>
</evidence>
<keyword evidence="6" id="KW-0808">Transferase</keyword>
<proteinExistence type="inferred from homology"/>
<feature type="domain" description="RdRp catalytic" evidence="20">
    <location>
        <begin position="1609"/>
        <end position="1715"/>
    </location>
</feature>
<evidence type="ECO:0000256" key="8">
    <source>
        <dbReference type="ARBA" id="ARBA00022741"/>
    </source>
</evidence>
<comment type="similarity">
    <text evidence="16">Belongs to the Tymoviridae non-structural replication polyprotein family.</text>
</comment>
<dbReference type="KEGG" id="vg:9121834"/>
<dbReference type="GO" id="GO:0003968">
    <property type="term" value="F:RNA-directed RNA polymerase activity"/>
    <property type="evidence" value="ECO:0007669"/>
    <property type="project" value="UniProtKB-KW"/>
</dbReference>
<evidence type="ECO:0000259" key="20">
    <source>
        <dbReference type="PROSITE" id="PS50507"/>
    </source>
</evidence>
<feature type="compositionally biased region" description="Polar residues" evidence="19">
    <location>
        <begin position="632"/>
        <end position="642"/>
    </location>
</feature>
<keyword evidence="14" id="KW-0511">Multifunctional enzyme</keyword>
<dbReference type="Proteomes" id="UP000203093">
    <property type="component" value="Segment"/>
</dbReference>
<evidence type="ECO:0000256" key="9">
    <source>
        <dbReference type="ARBA" id="ARBA00022801"/>
    </source>
</evidence>
<dbReference type="GO" id="GO:0016556">
    <property type="term" value="P:mRNA modification"/>
    <property type="evidence" value="ECO:0007669"/>
    <property type="project" value="InterPro"/>
</dbReference>
<accession>D6CFW8</accession>
<keyword evidence="5" id="KW-0645">Protease</keyword>
<dbReference type="GO" id="GO:0039648">
    <property type="term" value="P:symbiont-mediated perturbation of host ubiquitin-like protein modification"/>
    <property type="evidence" value="ECO:0007669"/>
    <property type="project" value="UniProtKB-KW"/>
</dbReference>
<protein>
    <recommendedName>
        <fullName evidence="17">Non-structural replication polyprotein</fullName>
    </recommendedName>
</protein>
<evidence type="ECO:0000256" key="7">
    <source>
        <dbReference type="ARBA" id="ARBA00022695"/>
    </source>
</evidence>
<evidence type="ECO:0000256" key="17">
    <source>
        <dbReference type="ARBA" id="ARBA00047193"/>
    </source>
</evidence>
<dbReference type="PROSITE" id="PS51657">
    <property type="entry name" value="PSRV_HELICASE"/>
    <property type="match status" value="1"/>
</dbReference>
<feature type="compositionally biased region" description="Polar residues" evidence="19">
    <location>
        <begin position="692"/>
        <end position="711"/>
    </location>
</feature>
<comment type="caution">
    <text evidence="18">Lacks conserved residue(s) required for the propagation of feature annotation.</text>
</comment>
<dbReference type="Pfam" id="PF00978">
    <property type="entry name" value="RdRP_2"/>
    <property type="match status" value="1"/>
</dbReference>
<dbReference type="GO" id="GO:0003723">
    <property type="term" value="F:RNA binding"/>
    <property type="evidence" value="ECO:0007669"/>
    <property type="project" value="InterPro"/>
</dbReference>
<dbReference type="GO" id="GO:0004197">
    <property type="term" value="F:cysteine-type endopeptidase activity"/>
    <property type="evidence" value="ECO:0007669"/>
    <property type="project" value="InterPro"/>
</dbReference>
<dbReference type="GeneID" id="9121834"/>
<feature type="domain" description="Alphavirus-like MT" evidence="22">
    <location>
        <begin position="58"/>
        <end position="219"/>
    </location>
</feature>
<evidence type="ECO:0000313" key="24">
    <source>
        <dbReference type="Proteomes" id="UP000203093"/>
    </source>
</evidence>
<keyword evidence="1 23" id="KW-0696">RNA-directed RNA polymerase</keyword>
<dbReference type="PROSITE" id="PS51743">
    <property type="entry name" value="ALPHAVIRUS_MT"/>
    <property type="match status" value="1"/>
</dbReference>
<dbReference type="Pfam" id="PF01443">
    <property type="entry name" value="Viral_helicase1"/>
    <property type="match status" value="1"/>
</dbReference>
<dbReference type="PROSITE" id="PS51738">
    <property type="entry name" value="PEPTIDASE_C21"/>
    <property type="match status" value="1"/>
</dbReference>
<dbReference type="InterPro" id="IPR043181">
    <property type="entry name" value="TYMV_endopept_dom"/>
</dbReference>
<evidence type="ECO:0000256" key="10">
    <source>
        <dbReference type="ARBA" id="ARBA00022807"/>
    </source>
</evidence>
<dbReference type="SUPFAM" id="SSF56672">
    <property type="entry name" value="DNA/RNA polymerases"/>
    <property type="match status" value="1"/>
</dbReference>
<dbReference type="InterPro" id="IPR001788">
    <property type="entry name" value="RNA-dep_RNA_pol_alsuvir"/>
</dbReference>
<dbReference type="InterPro" id="IPR002588">
    <property type="entry name" value="Alphavirus-like_MT_dom"/>
</dbReference>
<keyword evidence="4" id="KW-1130">Modulation of host ubiquitin pathway by virus</keyword>
<keyword evidence="8" id="KW-0547">Nucleotide-binding</keyword>
<comment type="function">
    <text evidence="15">RNA-directed RNA polymerase is responsible for the replication and transcription of the genome.</text>
</comment>
<evidence type="ECO:0000256" key="4">
    <source>
        <dbReference type="ARBA" id="ARBA00022662"/>
    </source>
</evidence>
<evidence type="ECO:0000256" key="14">
    <source>
        <dbReference type="ARBA" id="ARBA00023268"/>
    </source>
</evidence>
<evidence type="ECO:0000313" key="23">
    <source>
        <dbReference type="EMBL" id="CBH31039.1"/>
    </source>
</evidence>
<name>D6CFW8_9VIRU</name>
<dbReference type="Gene3D" id="3.90.70.100">
    <property type="match status" value="1"/>
</dbReference>
<keyword evidence="13" id="KW-0693">Viral RNA replication</keyword>
<evidence type="ECO:0000256" key="15">
    <source>
        <dbReference type="ARBA" id="ARBA00045135"/>
    </source>
</evidence>
<keyword evidence="24" id="KW-1185">Reference proteome</keyword>
<organism evidence="23 24">
    <name type="scientific">Chiltepin yellow mosaic virus</name>
    <dbReference type="NCBI Taxonomy" id="688701"/>
    <lineage>
        <taxon>Viruses</taxon>
        <taxon>Riboviria</taxon>
        <taxon>Orthornavirae</taxon>
        <taxon>Kitrinoviricota</taxon>
        <taxon>Alsuviricetes</taxon>
        <taxon>Tymovirales</taxon>
        <taxon>Tymoviridae</taxon>
        <taxon>Tymovirus</taxon>
        <taxon>Tymovirus chiltepini</taxon>
    </lineage>
</organism>
<dbReference type="GO" id="GO:0005524">
    <property type="term" value="F:ATP binding"/>
    <property type="evidence" value="ECO:0007669"/>
    <property type="project" value="UniProtKB-KW"/>
</dbReference>
<gene>
    <name evidence="23" type="primary">RdRp</name>
</gene>
<dbReference type="Gene3D" id="3.40.50.300">
    <property type="entry name" value="P-loop containing nucleotide triphosphate hydrolases"/>
    <property type="match status" value="1"/>
</dbReference>
<evidence type="ECO:0000256" key="5">
    <source>
        <dbReference type="ARBA" id="ARBA00022670"/>
    </source>
</evidence>
<dbReference type="Pfam" id="PF01660">
    <property type="entry name" value="Vmethyltransf"/>
    <property type="match status" value="1"/>
</dbReference>
<dbReference type="Pfam" id="PF05381">
    <property type="entry name" value="Peptidase_C21"/>
    <property type="match status" value="1"/>
</dbReference>
<keyword evidence="12" id="KW-1127">Modulation of host ubiquitin pathway by viral deubiquitinase</keyword>
<dbReference type="InterPro" id="IPR007094">
    <property type="entry name" value="RNA-dir_pol_PSvirus"/>
</dbReference>
<dbReference type="GO" id="GO:0008174">
    <property type="term" value="F:mRNA methyltransferase activity"/>
    <property type="evidence" value="ECO:0007669"/>
    <property type="project" value="UniProtKB-UniRule"/>
</dbReference>
<evidence type="ECO:0000256" key="12">
    <source>
        <dbReference type="ARBA" id="ARBA00022876"/>
    </source>
</evidence>
<evidence type="ECO:0000256" key="6">
    <source>
        <dbReference type="ARBA" id="ARBA00022679"/>
    </source>
</evidence>
<keyword evidence="3" id="KW-0489">Methyltransferase</keyword>
<dbReference type="RefSeq" id="YP_003620401.1">
    <property type="nucleotide sequence ID" value="NC_014127.1"/>
</dbReference>
<feature type="region of interest" description="Disordered" evidence="19">
    <location>
        <begin position="614"/>
        <end position="711"/>
    </location>
</feature>
<evidence type="ECO:0000256" key="19">
    <source>
        <dbReference type="SAM" id="MobiDB-lite"/>
    </source>
</evidence>
<evidence type="ECO:0000256" key="2">
    <source>
        <dbReference type="ARBA" id="ARBA00022581"/>
    </source>
</evidence>
<evidence type="ECO:0000259" key="21">
    <source>
        <dbReference type="PROSITE" id="PS51657"/>
    </source>
</evidence>
<keyword evidence="9" id="KW-0378">Hydrolase</keyword>
<dbReference type="InterPro" id="IPR027351">
    <property type="entry name" value="(+)RNA_virus_helicase_core_dom"/>
</dbReference>
<evidence type="ECO:0000256" key="16">
    <source>
        <dbReference type="ARBA" id="ARBA00046330"/>
    </source>
</evidence>
<dbReference type="GO" id="GO:0032259">
    <property type="term" value="P:methylation"/>
    <property type="evidence" value="ECO:0007669"/>
    <property type="project" value="UniProtKB-KW"/>
</dbReference>
<keyword evidence="10" id="KW-0788">Thiol protease</keyword>
<dbReference type="GO" id="GO:0006508">
    <property type="term" value="P:proteolysis"/>
    <property type="evidence" value="ECO:0007669"/>
    <property type="project" value="UniProtKB-KW"/>
</dbReference>
<dbReference type="EMBL" id="FN563123">
    <property type="protein sequence ID" value="CBH31039.1"/>
    <property type="molecule type" value="Genomic_RNA"/>
</dbReference>
<dbReference type="GO" id="GO:0006351">
    <property type="term" value="P:DNA-templated transcription"/>
    <property type="evidence" value="ECO:0007669"/>
    <property type="project" value="InterPro"/>
</dbReference>
<evidence type="ECO:0000256" key="11">
    <source>
        <dbReference type="ARBA" id="ARBA00022840"/>
    </source>
</evidence>
<evidence type="ECO:0000256" key="18">
    <source>
        <dbReference type="PROSITE-ProRule" id="PRU01074"/>
    </source>
</evidence>
<dbReference type="InterPro" id="IPR043502">
    <property type="entry name" value="DNA/RNA_pol_sf"/>
</dbReference>
<dbReference type="SUPFAM" id="SSF52540">
    <property type="entry name" value="P-loop containing nucleoside triphosphate hydrolases"/>
    <property type="match status" value="2"/>
</dbReference>
<evidence type="ECO:0000256" key="13">
    <source>
        <dbReference type="ARBA" id="ARBA00022953"/>
    </source>
</evidence>
<sequence length="1881" mass="211894">MAFQLALDALSSTTHRDASLNPVLNSAVQPLQDSLQHYPWIIPKEHLPFLISSGIPVSGFGTTPHPHAVHKTIETFLLFNHWSHLASTPSSVMFMKPSKFRKLPAINPNFQELINYRLTPADTVRYPTTSTTLPTNDCVFMHDALMYFQPSQIVDLFLNSPNLETLYCSLICPAESHFTDLSLYPEIYTYKISGQTLHYVPESHHAGSYNQPLQALSWLKVNSISHPEILLSVTKLESWGPVHSLLIQRGLPPLASIPRRALPPPGRAPQTPQDHLLQNTAALFNQSQTTESLVSFQIPDCLELPQATFLRQPLRHRLVPSAVYNALFTYTRAVRTLRTSDPAGFVRTQSNKPEYSWVTPSAWDNLQTFALLNSPHRPQVCYHFFSSPIDRLKLHFGQHWRAYLLALTPFLSTSPLLLPLFNFKFPLPIPKLLSVFRKRFASPLLLTSYLPNEIQLPFPLMPKIQLFPKHQTCHLLQRFHRTLHRANLLPLPPILPQFEFRTATIMELIPRPRIVLPLLSLILASPPLITHILQAQTPQTLHDNYHLHLHPSKFLLQWNLQSFQLNSHQAEFQHTGGRYKALKIPSKFLLQWNLQSFQVTSTQPFLPYQLQAPPPAASSLPPARPVFHATPPVTTQRSNAASPATHVPCQPSSSSTTPQDREPSNASKHSIWTVPMDGPNVILPTPAPEPTPQNTTSSPPLDNNHPIHTQQPLQSTVLPSGALTFDVASTPSTSLNSTPTPAVAKSSLADDPTAVGLAAPFSKLFPAEYFPLSAEFLTRSRHVPSSNLPLAKNLTAYFLPSLTWTSIPISTLWETLQSKNPRILFFKILKVENLGLSTDILTTLCYFFHCQCALHTPQGVFHYGIMTSSRKYRHLLRSRAPTPFLDHSTHYCLSSSLQPHPGATGASSATFQVQIDAFLPFTQAHSHTSSLHHAKNLISNMKNGFDGILSTIAHSNSGPSPRQRMITLDSLVDVAAPRTIPVIHIAGFAGCGKTLPVQHLLKTKHFHDFRVSCPTNELRSEWKRDMQPTAENLWRFSTWESSLLKTSSVLVIDEIYKLPRGYLDLSMIADPSLRLVIILGDPLQGEYHSTSPHSSNHFLPSEIHRFKSYIDCYCFWSYRIPTSFARMFGVSSFSKEPGFVRTLTTHPPNGKNLTNAINTALTLQEMGHHAITISSSQGTTFQEAHTILLDRHTNRLSPNNCLVALTRSKVGVYFVGNLHLASNDFGTNYLFSQFLAGKDVDLHQLFPYVMPYLPKLHEPIKSRSIRFVAGLINPSINFSILPRLSRPIHLPPHIPVDYKKDFLISNPIVAGNKIDERLDTHYLPPTRLPLHFDLPPGFPQPATFSESAPQPTNPLSLGLFGFPFETLAAFFLPAHDPEIKEIIYSDQKSNPSFQLTIRKSRKLFTPIKRAINFLFLTVLLSFPANPPLCWLQSILLLVIQHFFLLPYKKRLRFRASSKPYSIGPTDVILGQHLYSSWCSAYSRPTSQVLPFNPELFAECINLNEYAQLSSKTRSTLVANAQRSDPDWRYTSVRIFAKAQHKVNDSSIFSNWKACQTLALMHDYIILVLGPVKKYQRIYDQRERPPQIYYHCGHTPTQLSQWCSQHLRSPVATTNDYTAFDQSQHGEAVVFECLKMNRLSIPPHLISLHSHLKCSIETQFGPLTCMRLTGEPGTYDDNSDYNLAVIYSQYAIKSEAIMISGDDSVIDGVPPINPNWSKIGPLLHLRFKTEKVRHPLFCGYYVTPVGACRDPKALFAKLMICIDDGTFQDKVLSYLSEFSIGHSLGDVLLQHLHPDLLIYQTAVHDCFCRRCSPSQKMILSLDPIPESKLLLLLRKVKWASSQFFSQLPQKARDFLAAKSQLSSFHQDPKVSQLESELLLSLN</sequence>
<dbReference type="GO" id="GO:0006396">
    <property type="term" value="P:RNA processing"/>
    <property type="evidence" value="ECO:0007669"/>
    <property type="project" value="InterPro"/>
</dbReference>
<dbReference type="InterPro" id="IPR027417">
    <property type="entry name" value="P-loop_NTPase"/>
</dbReference>
<dbReference type="CDD" id="cd23247">
    <property type="entry name" value="Tymoviridae_RdRp"/>
    <property type="match status" value="1"/>
</dbReference>
<dbReference type="InterPro" id="IPR008043">
    <property type="entry name" value="Peptidase_C21"/>
</dbReference>
<keyword evidence="11" id="KW-0067">ATP-binding</keyword>
<reference evidence="24" key="1">
    <citation type="journal article" date="2010" name="Arch. Virol.">
        <title>Genomic and biological characterization of chiltepin yellow mosaic virus, a new tymovirus infecting Capsicum annuum var. aviculare in Mexico.</title>
        <authorList>
            <person name="Pagan I."/>
            <person name="Betancourt M."/>
            <person name="de Miguel J."/>
            <person name="Pineiro D."/>
            <person name="Fraile A."/>
            <person name="Garcia-Arenal F."/>
        </authorList>
    </citation>
    <scope>NUCLEOTIDE SEQUENCE [LARGE SCALE GENOMIC DNA]</scope>
</reference>
<dbReference type="GO" id="GO:0039694">
    <property type="term" value="P:viral RNA genome replication"/>
    <property type="evidence" value="ECO:0007669"/>
    <property type="project" value="InterPro"/>
</dbReference>
<evidence type="ECO:0000259" key="22">
    <source>
        <dbReference type="PROSITE" id="PS51743"/>
    </source>
</evidence>
<keyword evidence="2" id="KW-0945">Host-virus interaction</keyword>
<dbReference type="PROSITE" id="PS50507">
    <property type="entry name" value="RDRP_SSRNA_POS"/>
    <property type="match status" value="1"/>
</dbReference>
<keyword evidence="7" id="KW-0548">Nucleotidyltransferase</keyword>
<feature type="domain" description="(+)RNA virus helicase C-terminal" evidence="21">
    <location>
        <begin position="957"/>
        <end position="1247"/>
    </location>
</feature>
<evidence type="ECO:0000256" key="3">
    <source>
        <dbReference type="ARBA" id="ARBA00022603"/>
    </source>
</evidence>